<dbReference type="Proteomes" id="UP000290218">
    <property type="component" value="Unassembled WGS sequence"/>
</dbReference>
<dbReference type="PANTHER" id="PTHR43118">
    <property type="entry name" value="RHAMNOGALACTURONAN LYASE (EUROFUNG)"/>
    <property type="match status" value="1"/>
</dbReference>
<protein>
    <recommendedName>
        <fullName evidence="5">VCBS repeat-containing protein</fullName>
    </recommendedName>
</protein>
<dbReference type="RefSeq" id="WP_129048728.1">
    <property type="nucleotide sequence ID" value="NZ_SDHX01000002.1"/>
</dbReference>
<evidence type="ECO:0000313" key="4">
    <source>
        <dbReference type="Proteomes" id="UP000290218"/>
    </source>
</evidence>
<dbReference type="InterPro" id="IPR034641">
    <property type="entry name" value="RGL11"/>
</dbReference>
<evidence type="ECO:0008006" key="5">
    <source>
        <dbReference type="Google" id="ProtNLM"/>
    </source>
</evidence>
<dbReference type="AlphaFoldDB" id="A0A4Q1C437"/>
<sequence>MRPPLAALLLLPLLSLRANDAVLMHEDFSGLAPGMFSAGVIGAMVEYHYLPVVAPKGGWAVSNFRSEGSQRAWRVIEDNGRRAMQHTDTARDSDRAYMHNLIVAGGEFWRDYTVEVPFTPDSEGGQSGVVFLYQTDRHHYFAGVDRGRAVLKVVNGGKAFRVLNETVLAEAPLAWQPGDLLKLRVTADGGLLRADFGRGVVLEARDTTFTQGKIGLSADVPARFWGVNVTCRSEAERAATRARAGAAVLEARLQAANPQPRLWKKIATPAFGTGRNVRFADLNGDGRTDILIGQMRHHGPTDAYSEIRCLTALDLDGNILWQNGLPDRWQTVLTNDVVFQVHDLDGDGRNEVIYGRDFELVVADGATGATKYKAPMPATPRDPRGLPARYPRILGDSLAFADLRGTGARRDLILKDRYRHVWAFTDKLELLWQTELNTGHYPFPFDVDGDGRDEISLGYRLLAPDGRTLWSNEDKLKDHADAVAIVPLQEGAEPTLLIAGSDEGLIATDLRGQILKHHQVGHAQNLTVADFRPDLPGLESVVINFWSNQGIVTLLDADLNILRTFEPVQHGSMVLPVNWTGRAGEFWCLSTNSEHGGLYDGEGRRVVKFPADGHPDYACAVLNLTGDGRDEIVTWDGYEMWIYTQNDGPLPGEIYQPVRNPGHNESNYRANVSRPGWSK</sequence>
<evidence type="ECO:0000256" key="2">
    <source>
        <dbReference type="SAM" id="SignalP"/>
    </source>
</evidence>
<dbReference type="EMBL" id="SDHX01000002">
    <property type="protein sequence ID" value="RXK53140.1"/>
    <property type="molecule type" value="Genomic_DNA"/>
</dbReference>
<accession>A0A4Q1C437</accession>
<proteinExistence type="predicted"/>
<dbReference type="OrthoDB" id="9816589at2"/>
<organism evidence="3 4">
    <name type="scientific">Oleiharenicola lentus</name>
    <dbReference type="NCBI Taxonomy" id="2508720"/>
    <lineage>
        <taxon>Bacteria</taxon>
        <taxon>Pseudomonadati</taxon>
        <taxon>Verrucomicrobiota</taxon>
        <taxon>Opitutia</taxon>
        <taxon>Opitutales</taxon>
        <taxon>Opitutaceae</taxon>
        <taxon>Oleiharenicola</taxon>
    </lineage>
</organism>
<evidence type="ECO:0000313" key="3">
    <source>
        <dbReference type="EMBL" id="RXK53140.1"/>
    </source>
</evidence>
<dbReference type="Gene3D" id="2.60.120.560">
    <property type="entry name" value="Exo-inulinase, domain 1"/>
    <property type="match status" value="1"/>
</dbReference>
<dbReference type="InterPro" id="IPR028994">
    <property type="entry name" value="Integrin_alpha_N"/>
</dbReference>
<feature type="region of interest" description="Disordered" evidence="1">
    <location>
        <begin position="658"/>
        <end position="679"/>
    </location>
</feature>
<keyword evidence="2" id="KW-0732">Signal</keyword>
<dbReference type="PANTHER" id="PTHR43118:SF1">
    <property type="entry name" value="RHAMNOGALACTURONAN LYASE (EUROFUNG)"/>
    <property type="match status" value="1"/>
</dbReference>
<keyword evidence="4" id="KW-1185">Reference proteome</keyword>
<evidence type="ECO:0000256" key="1">
    <source>
        <dbReference type="SAM" id="MobiDB-lite"/>
    </source>
</evidence>
<feature type="signal peptide" evidence="2">
    <location>
        <begin position="1"/>
        <end position="20"/>
    </location>
</feature>
<reference evidence="3 4" key="1">
    <citation type="submission" date="2019-01" db="EMBL/GenBank/DDBJ databases">
        <title>Lacunisphaera sp. strain TWA-58.</title>
        <authorList>
            <person name="Chen W.-M."/>
        </authorList>
    </citation>
    <scope>NUCLEOTIDE SEQUENCE [LARGE SCALE GENOMIC DNA]</scope>
    <source>
        <strain evidence="3 4">TWA-58</strain>
    </source>
</reference>
<comment type="caution">
    <text evidence="3">The sequence shown here is derived from an EMBL/GenBank/DDBJ whole genome shotgun (WGS) entry which is preliminary data.</text>
</comment>
<feature type="chain" id="PRO_5020658738" description="VCBS repeat-containing protein" evidence="2">
    <location>
        <begin position="21"/>
        <end position="679"/>
    </location>
</feature>
<dbReference type="SUPFAM" id="SSF69318">
    <property type="entry name" value="Integrin alpha N-terminal domain"/>
    <property type="match status" value="1"/>
</dbReference>
<gene>
    <name evidence="3" type="ORF">ESB00_15645</name>
</gene>
<name>A0A4Q1C437_9BACT</name>